<accession>A0A084UB07</accession>
<comment type="caution">
    <text evidence="1">The sequence shown here is derived from an EMBL/GenBank/DDBJ whole genome shotgun (WGS) entry which is preliminary data.</text>
</comment>
<gene>
    <name evidence="1" type="ORF">EL18_01173</name>
</gene>
<dbReference type="CDD" id="cd07067">
    <property type="entry name" value="HP_PGM_like"/>
    <property type="match status" value="1"/>
</dbReference>
<dbReference type="PANTHER" id="PTHR47623:SF1">
    <property type="entry name" value="OS09G0287300 PROTEIN"/>
    <property type="match status" value="1"/>
</dbReference>
<dbReference type="STRING" id="472175.EL18_01173"/>
<organism evidence="1 2">
    <name type="scientific">Nitratireductor basaltis</name>
    <dbReference type="NCBI Taxonomy" id="472175"/>
    <lineage>
        <taxon>Bacteria</taxon>
        <taxon>Pseudomonadati</taxon>
        <taxon>Pseudomonadota</taxon>
        <taxon>Alphaproteobacteria</taxon>
        <taxon>Hyphomicrobiales</taxon>
        <taxon>Phyllobacteriaceae</taxon>
        <taxon>Nitratireductor</taxon>
    </lineage>
</organism>
<dbReference type="InterPro" id="IPR013078">
    <property type="entry name" value="His_Pase_superF_clade-1"/>
</dbReference>
<keyword evidence="2" id="KW-1185">Reference proteome</keyword>
<reference evidence="1 2" key="1">
    <citation type="submission" date="2014-05" db="EMBL/GenBank/DDBJ databases">
        <title>Draft Genome Sequence of Nitratireductor basaltis Strain UMTGB225, A Marine Bacterium Isolated from Green Barrel Tunicate.</title>
        <authorList>
            <person name="Gan H.Y."/>
        </authorList>
    </citation>
    <scope>NUCLEOTIDE SEQUENCE [LARGE SCALE GENOMIC DNA]</scope>
    <source>
        <strain evidence="1 2">UMTGB225</strain>
    </source>
</reference>
<dbReference type="EMBL" id="JMQM01000001">
    <property type="protein sequence ID" value="KFB10143.1"/>
    <property type="molecule type" value="Genomic_DNA"/>
</dbReference>
<evidence type="ECO:0000313" key="2">
    <source>
        <dbReference type="Proteomes" id="UP000053675"/>
    </source>
</evidence>
<proteinExistence type="predicted"/>
<dbReference type="eggNOG" id="COG2062">
    <property type="taxonomic scope" value="Bacteria"/>
</dbReference>
<name>A0A084UB07_9HYPH</name>
<protein>
    <submittedName>
        <fullName evidence="1">Phosphoglycerate mutase</fullName>
    </submittedName>
</protein>
<dbReference type="Gene3D" id="3.40.50.1240">
    <property type="entry name" value="Phosphoglycerate mutase-like"/>
    <property type="match status" value="1"/>
</dbReference>
<dbReference type="RefSeq" id="WP_036480721.1">
    <property type="nucleotide sequence ID" value="NZ_JMQM01000001.1"/>
</dbReference>
<dbReference type="SMART" id="SM00855">
    <property type="entry name" value="PGAM"/>
    <property type="match status" value="1"/>
</dbReference>
<evidence type="ECO:0000313" key="1">
    <source>
        <dbReference type="EMBL" id="KFB10143.1"/>
    </source>
</evidence>
<dbReference type="Proteomes" id="UP000053675">
    <property type="component" value="Unassembled WGS sequence"/>
</dbReference>
<dbReference type="Pfam" id="PF00300">
    <property type="entry name" value="His_Phos_1"/>
    <property type="match status" value="1"/>
</dbReference>
<dbReference type="PATRIC" id="fig|472175.3.peg.1180"/>
<dbReference type="PANTHER" id="PTHR47623">
    <property type="entry name" value="OS09G0287300 PROTEIN"/>
    <property type="match status" value="1"/>
</dbReference>
<dbReference type="AlphaFoldDB" id="A0A084UB07"/>
<dbReference type="SUPFAM" id="SSF53254">
    <property type="entry name" value="Phosphoglycerate mutase-like"/>
    <property type="match status" value="1"/>
</dbReference>
<dbReference type="InterPro" id="IPR029033">
    <property type="entry name" value="His_PPase_superfam"/>
</dbReference>
<sequence length="170" mass="18560">MNRLLLLRHASATFGSPGISDFDRCLSERGIAEAERLGAWLRQEGISPGKILCSSAARARQTLQGLGEPYARHIPVEFSDQLYRTDAQGCRLLIARSDDCETLMVVGHNPTLEDLLFESISSGQPDLIRHAEATGMPQCALAVLEFDGHYVPFANDTGHLAAFNTPDGQH</sequence>
<dbReference type="OrthoDB" id="9810154at2"/>